<accession>A0A1G7IWQ9</accession>
<dbReference type="RefSeq" id="WP_092088889.1">
    <property type="nucleotide sequence ID" value="NZ_FMZW01000046.1"/>
</dbReference>
<gene>
    <name evidence="2" type="ORF">SAMN05216337_104658</name>
</gene>
<name>A0A1G7IWQ9_9BRAD</name>
<evidence type="ECO:0000313" key="2">
    <source>
        <dbReference type="EMBL" id="SDF17117.1"/>
    </source>
</evidence>
<feature type="compositionally biased region" description="Low complexity" evidence="1">
    <location>
        <begin position="41"/>
        <end position="55"/>
    </location>
</feature>
<dbReference type="AlphaFoldDB" id="A0A1G7IWQ9"/>
<protein>
    <submittedName>
        <fullName evidence="2">Uncharacterized protein</fullName>
    </submittedName>
</protein>
<sequence>MPKHRIAQICERRCMPWFSEMSLCFAWLRASDASAFCLSTTRRSSPPFSRSAAPSERNSFETESGNLLPAAIGEQGTAMVIAWTTSVWDGRTTKMTGGILWSVPTVTTKIVRKFA</sequence>
<reference evidence="2 3" key="1">
    <citation type="submission" date="2016-10" db="EMBL/GenBank/DDBJ databases">
        <authorList>
            <person name="de Groot N.N."/>
        </authorList>
    </citation>
    <scope>NUCLEOTIDE SEQUENCE [LARGE SCALE GENOMIC DNA]</scope>
    <source>
        <strain evidence="2 3">R5</strain>
    </source>
</reference>
<dbReference type="Proteomes" id="UP000199245">
    <property type="component" value="Unassembled WGS sequence"/>
</dbReference>
<proteinExistence type="predicted"/>
<evidence type="ECO:0000256" key="1">
    <source>
        <dbReference type="SAM" id="MobiDB-lite"/>
    </source>
</evidence>
<evidence type="ECO:0000313" key="3">
    <source>
        <dbReference type="Proteomes" id="UP000199245"/>
    </source>
</evidence>
<dbReference type="EMBL" id="FMZW01000046">
    <property type="protein sequence ID" value="SDF17117.1"/>
    <property type="molecule type" value="Genomic_DNA"/>
</dbReference>
<feature type="region of interest" description="Disordered" evidence="1">
    <location>
        <begin position="41"/>
        <end position="62"/>
    </location>
</feature>
<organism evidence="2 3">
    <name type="scientific">Bradyrhizobium brasilense</name>
    <dbReference type="NCBI Taxonomy" id="1419277"/>
    <lineage>
        <taxon>Bacteria</taxon>
        <taxon>Pseudomonadati</taxon>
        <taxon>Pseudomonadota</taxon>
        <taxon>Alphaproteobacteria</taxon>
        <taxon>Hyphomicrobiales</taxon>
        <taxon>Nitrobacteraceae</taxon>
        <taxon>Bradyrhizobium</taxon>
    </lineage>
</organism>